<gene>
    <name evidence="2" type="ORF">IW16_17510</name>
</gene>
<comment type="caution">
    <text evidence="2">The sequence shown here is derived from an EMBL/GenBank/DDBJ whole genome shotgun (WGS) entry which is preliminary data.</text>
</comment>
<dbReference type="PANTHER" id="PTHR12277:SF81">
    <property type="entry name" value="PROTEIN ABHD13"/>
    <property type="match status" value="1"/>
</dbReference>
<proteinExistence type="predicted"/>
<protein>
    <recommendedName>
        <fullName evidence="1">AB hydrolase-1 domain-containing protein</fullName>
    </recommendedName>
</protein>
<dbReference type="SUPFAM" id="SSF53474">
    <property type="entry name" value="alpha/beta-Hydrolases"/>
    <property type="match status" value="1"/>
</dbReference>
<keyword evidence="3" id="KW-1185">Reference proteome</keyword>
<dbReference type="RefSeq" id="WP_034746888.1">
    <property type="nucleotide sequence ID" value="NZ_JPRI01000006.1"/>
</dbReference>
<sequence length="243" mass="27694">MDIKKQTDLIFEPIPLDKNYQFHLPENAQELFIDIESDVTLNGFHYKNDNSPLLLLYFQGNAKNLQNFLDNHSIILDWGYNVLTFDYRGFGKSTGKIESEQNMYLDSEKIYDYALKLGYKPENIILYGYSMGTSQAAYLATRKKAKAVILESAYSSIAEISIFGDNAPDFRLNTGNRAHEILIPSLIIHGELDDVITPDHAERIFSKIKIPEKELILIPEGGHGNLKNREQYGSTFNTFISTL</sequence>
<reference evidence="2 3" key="1">
    <citation type="submission" date="2014-07" db="EMBL/GenBank/DDBJ databases">
        <title>Genome of Chryseobacterium vrystaatense LMG 22846.</title>
        <authorList>
            <person name="Pipes S.E."/>
            <person name="Stropko S.J."/>
            <person name="Newman J.D."/>
        </authorList>
    </citation>
    <scope>NUCLEOTIDE SEQUENCE [LARGE SCALE GENOMIC DNA]</scope>
    <source>
        <strain evidence="2 3">LMG 22846</strain>
    </source>
</reference>
<dbReference type="Pfam" id="PF00561">
    <property type="entry name" value="Abhydrolase_1"/>
    <property type="match status" value="1"/>
</dbReference>
<name>A0ABR4UK93_9FLAO</name>
<dbReference type="InterPro" id="IPR029058">
    <property type="entry name" value="AB_hydrolase_fold"/>
</dbReference>
<feature type="domain" description="AB hydrolase-1" evidence="1">
    <location>
        <begin position="62"/>
        <end position="153"/>
    </location>
</feature>
<organism evidence="2 3">
    <name type="scientific">Chryseobacterium vrystaatense</name>
    <dbReference type="NCBI Taxonomy" id="307480"/>
    <lineage>
        <taxon>Bacteria</taxon>
        <taxon>Pseudomonadati</taxon>
        <taxon>Bacteroidota</taxon>
        <taxon>Flavobacteriia</taxon>
        <taxon>Flavobacteriales</taxon>
        <taxon>Weeksellaceae</taxon>
        <taxon>Chryseobacterium group</taxon>
        <taxon>Chryseobacterium</taxon>
    </lineage>
</organism>
<dbReference type="InterPro" id="IPR000073">
    <property type="entry name" value="AB_hydrolase_1"/>
</dbReference>
<dbReference type="EMBL" id="JPRI01000006">
    <property type="protein sequence ID" value="KFF25212.1"/>
    <property type="molecule type" value="Genomic_DNA"/>
</dbReference>
<dbReference type="Gene3D" id="3.40.50.1820">
    <property type="entry name" value="alpha/beta hydrolase"/>
    <property type="match status" value="1"/>
</dbReference>
<evidence type="ECO:0000259" key="1">
    <source>
        <dbReference type="Pfam" id="PF00561"/>
    </source>
</evidence>
<evidence type="ECO:0000313" key="2">
    <source>
        <dbReference type="EMBL" id="KFF25212.1"/>
    </source>
</evidence>
<evidence type="ECO:0000313" key="3">
    <source>
        <dbReference type="Proteomes" id="UP000028719"/>
    </source>
</evidence>
<dbReference type="Proteomes" id="UP000028719">
    <property type="component" value="Unassembled WGS sequence"/>
</dbReference>
<accession>A0ABR4UK93</accession>
<dbReference type="PANTHER" id="PTHR12277">
    <property type="entry name" value="ALPHA/BETA HYDROLASE DOMAIN-CONTAINING PROTEIN"/>
    <property type="match status" value="1"/>
</dbReference>